<reference evidence="1" key="2">
    <citation type="submission" date="2017-06" db="EMBL/GenBank/DDBJ databases">
        <title>WGS assembly of Brachypodium distachyon.</title>
        <authorList>
            <consortium name="The International Brachypodium Initiative"/>
            <person name="Lucas S."/>
            <person name="Harmon-Smith M."/>
            <person name="Lail K."/>
            <person name="Tice H."/>
            <person name="Grimwood J."/>
            <person name="Bruce D."/>
            <person name="Barry K."/>
            <person name="Shu S."/>
            <person name="Lindquist E."/>
            <person name="Wang M."/>
            <person name="Pitluck S."/>
            <person name="Vogel J.P."/>
            <person name="Garvin D.F."/>
            <person name="Mockler T.C."/>
            <person name="Schmutz J."/>
            <person name="Rokhsar D."/>
            <person name="Bevan M.W."/>
        </authorList>
    </citation>
    <scope>NUCLEOTIDE SEQUENCE</scope>
    <source>
        <strain evidence="1">Bd21</strain>
    </source>
</reference>
<dbReference type="Proteomes" id="UP000008810">
    <property type="component" value="Chromosome 2"/>
</dbReference>
<dbReference type="EnsemblPlants" id="PNT71867">
    <property type="protein sequence ID" value="PNT71867"/>
    <property type="gene ID" value="BRADI_2g36588v3"/>
</dbReference>
<keyword evidence="3" id="KW-1185">Reference proteome</keyword>
<gene>
    <name evidence="1" type="ORF">BRADI_2g36588v3</name>
</gene>
<dbReference type="Gramene" id="PNT71867">
    <property type="protein sequence ID" value="PNT71867"/>
    <property type="gene ID" value="BRADI_2g36588v3"/>
</dbReference>
<organism evidence="1">
    <name type="scientific">Brachypodium distachyon</name>
    <name type="common">Purple false brome</name>
    <name type="synonym">Trachynia distachya</name>
    <dbReference type="NCBI Taxonomy" id="15368"/>
    <lineage>
        <taxon>Eukaryota</taxon>
        <taxon>Viridiplantae</taxon>
        <taxon>Streptophyta</taxon>
        <taxon>Embryophyta</taxon>
        <taxon>Tracheophyta</taxon>
        <taxon>Spermatophyta</taxon>
        <taxon>Magnoliopsida</taxon>
        <taxon>Liliopsida</taxon>
        <taxon>Poales</taxon>
        <taxon>Poaceae</taxon>
        <taxon>BOP clade</taxon>
        <taxon>Pooideae</taxon>
        <taxon>Stipodae</taxon>
        <taxon>Brachypodieae</taxon>
        <taxon>Brachypodium</taxon>
    </lineage>
</organism>
<dbReference type="AlphaFoldDB" id="A0A2K2DC62"/>
<evidence type="ECO:0000313" key="1">
    <source>
        <dbReference type="EMBL" id="PNT71867.1"/>
    </source>
</evidence>
<protein>
    <submittedName>
        <fullName evidence="1 2">Uncharacterized protein</fullName>
    </submittedName>
</protein>
<reference evidence="1 2" key="1">
    <citation type="journal article" date="2010" name="Nature">
        <title>Genome sequencing and analysis of the model grass Brachypodium distachyon.</title>
        <authorList>
            <consortium name="International Brachypodium Initiative"/>
        </authorList>
    </citation>
    <scope>NUCLEOTIDE SEQUENCE [LARGE SCALE GENOMIC DNA]</scope>
    <source>
        <strain evidence="1 2">Bd21</strain>
    </source>
</reference>
<accession>A0A2K2DC62</accession>
<sequence>MPPRVLTAQHLVHVARPKTPSSLIHLKRFSWIYSVEMNIWKKFMKQLLSMCSLAKLKTVEINRLQKHASSPSDQVYNMICGICPPNISVRLDLFP</sequence>
<evidence type="ECO:0000313" key="3">
    <source>
        <dbReference type="Proteomes" id="UP000008810"/>
    </source>
</evidence>
<dbReference type="EMBL" id="CM000881">
    <property type="protein sequence ID" value="PNT71867.1"/>
    <property type="molecule type" value="Genomic_DNA"/>
</dbReference>
<proteinExistence type="predicted"/>
<dbReference type="InParanoid" id="A0A2K2DC62"/>
<evidence type="ECO:0000313" key="2">
    <source>
        <dbReference type="EnsemblPlants" id="PNT71867"/>
    </source>
</evidence>
<name>A0A2K2DC62_BRADI</name>
<reference evidence="2" key="3">
    <citation type="submission" date="2018-08" db="UniProtKB">
        <authorList>
            <consortium name="EnsemblPlants"/>
        </authorList>
    </citation>
    <scope>IDENTIFICATION</scope>
    <source>
        <strain evidence="2">cv. Bd21</strain>
    </source>
</reference>